<dbReference type="InterPro" id="IPR001387">
    <property type="entry name" value="Cro/C1-type_HTH"/>
</dbReference>
<dbReference type="Gene3D" id="1.10.260.40">
    <property type="entry name" value="lambda repressor-like DNA-binding domains"/>
    <property type="match status" value="1"/>
</dbReference>
<organism evidence="4 5">
    <name type="scientific">Vulcanibacillus modesticaldus</name>
    <dbReference type="NCBI Taxonomy" id="337097"/>
    <lineage>
        <taxon>Bacteria</taxon>
        <taxon>Bacillati</taxon>
        <taxon>Bacillota</taxon>
        <taxon>Bacilli</taxon>
        <taxon>Bacillales</taxon>
        <taxon>Bacillaceae</taxon>
        <taxon>Vulcanibacillus</taxon>
    </lineage>
</organism>
<comment type="caution">
    <text evidence="4">The sequence shown here is derived from an EMBL/GenBank/DDBJ whole genome shotgun (WGS) entry which is preliminary data.</text>
</comment>
<feature type="coiled-coil region" evidence="2">
    <location>
        <begin position="46"/>
        <end position="87"/>
    </location>
</feature>
<dbReference type="AlphaFoldDB" id="A0A1D2YUU6"/>
<dbReference type="Gene3D" id="1.25.40.10">
    <property type="entry name" value="Tetratricopeptide repeat domain"/>
    <property type="match status" value="1"/>
</dbReference>
<dbReference type="STRING" id="337097.BHF71_08890"/>
<dbReference type="PROSITE" id="PS50943">
    <property type="entry name" value="HTH_CROC1"/>
    <property type="match status" value="1"/>
</dbReference>
<dbReference type="SMART" id="SM00530">
    <property type="entry name" value="HTH_XRE"/>
    <property type="match status" value="1"/>
</dbReference>
<dbReference type="GO" id="GO:0003677">
    <property type="term" value="F:DNA binding"/>
    <property type="evidence" value="ECO:0007669"/>
    <property type="project" value="InterPro"/>
</dbReference>
<dbReference type="InterPro" id="IPR011990">
    <property type="entry name" value="TPR-like_helical_dom_sf"/>
</dbReference>
<dbReference type="OrthoDB" id="2966877at2"/>
<sequence>MHISNRIKKLRQSSSITRKELATGIVSYSHYCNIESGNFLPNNDILRALAKKLKVAEEYLVRYKEDDEQLQDLLMQLLNKINDLEFEEADVLLLKIKEKYPLINSIYQEIMFYLLESYYCYRSRQISEGLRKFKEDVFPLMEENDVDKLPHDFEVIYYYMLAIVEFHKENYYISYEKFLRSLSLVNNNVLKGSINYNIALIFYKLHNIHKAIPYAVTALNIYLHEHQWQKVSDVYNLLGGLYYENKELIKAEENFLKALDIAKMQEMNDITERILNNLGMVYKAQGKINQSLDYFFKSIALKKENNHNPYIAYHSILEIYLEQDLFEDLMMTLEEAREYCESERDLYRLKMIEAKMNFKMQNYQVYEDYLQESISYFYEQNLWKYMDKIVEELGDYYHELRKYKIAAKYYKIALEVAKKWSLNN</sequence>
<evidence type="ECO:0000313" key="5">
    <source>
        <dbReference type="Proteomes" id="UP000243739"/>
    </source>
</evidence>
<feature type="domain" description="HTH cro/C1-type" evidence="3">
    <location>
        <begin position="7"/>
        <end position="60"/>
    </location>
</feature>
<gene>
    <name evidence="4" type="ORF">BHF71_08890</name>
</gene>
<dbReference type="RefSeq" id="WP_069656650.1">
    <property type="nucleotide sequence ID" value="NZ_MIJF01000022.1"/>
</dbReference>
<dbReference type="Pfam" id="PF01381">
    <property type="entry name" value="HTH_3"/>
    <property type="match status" value="1"/>
</dbReference>
<dbReference type="PANTHER" id="PTHR10098">
    <property type="entry name" value="RAPSYN-RELATED"/>
    <property type="match status" value="1"/>
</dbReference>
<reference evidence="4 5" key="1">
    <citation type="submission" date="2016-09" db="EMBL/GenBank/DDBJ databases">
        <title>Draft genome sequence for the type strain of Vulcanibacillus modesticaldus BR, a strictly anaerobic, moderately thermophilic, and nitrate-reducing bacterium from deep sea-hydrothermal vents of the Mid-Atlantic Ridge.</title>
        <authorList>
            <person name="Abin C.A."/>
            <person name="Hollibaugh J.T."/>
        </authorList>
    </citation>
    <scope>NUCLEOTIDE SEQUENCE [LARGE SCALE GENOMIC DNA]</scope>
    <source>
        <strain evidence="4 5">BR</strain>
    </source>
</reference>
<name>A0A1D2YUU6_9BACI</name>
<evidence type="ECO:0000313" key="4">
    <source>
        <dbReference type="EMBL" id="OEF99469.1"/>
    </source>
</evidence>
<dbReference type="InterPro" id="IPR019734">
    <property type="entry name" value="TPR_rpt"/>
</dbReference>
<keyword evidence="1" id="KW-0802">TPR repeat</keyword>
<dbReference type="Pfam" id="PF13424">
    <property type="entry name" value="TPR_12"/>
    <property type="match status" value="1"/>
</dbReference>
<evidence type="ECO:0000259" key="3">
    <source>
        <dbReference type="PROSITE" id="PS50943"/>
    </source>
</evidence>
<dbReference type="Proteomes" id="UP000243739">
    <property type="component" value="Unassembled WGS sequence"/>
</dbReference>
<accession>A0A1D2YUU6</accession>
<dbReference type="CDD" id="cd00093">
    <property type="entry name" value="HTH_XRE"/>
    <property type="match status" value="1"/>
</dbReference>
<keyword evidence="2" id="KW-0175">Coiled coil</keyword>
<evidence type="ECO:0000256" key="2">
    <source>
        <dbReference type="SAM" id="Coils"/>
    </source>
</evidence>
<proteinExistence type="predicted"/>
<dbReference type="PANTHER" id="PTHR10098:SF108">
    <property type="entry name" value="TETRATRICOPEPTIDE REPEAT PROTEIN 28"/>
    <property type="match status" value="1"/>
</dbReference>
<dbReference type="InterPro" id="IPR010982">
    <property type="entry name" value="Lambda_DNA-bd_dom_sf"/>
</dbReference>
<dbReference type="SMART" id="SM00028">
    <property type="entry name" value="TPR"/>
    <property type="match status" value="5"/>
</dbReference>
<feature type="repeat" description="TPR" evidence="1">
    <location>
        <begin position="232"/>
        <end position="265"/>
    </location>
</feature>
<feature type="repeat" description="TPR" evidence="1">
    <location>
        <begin position="272"/>
        <end position="305"/>
    </location>
</feature>
<protein>
    <recommendedName>
        <fullName evidence="3">HTH cro/C1-type domain-containing protein</fullName>
    </recommendedName>
</protein>
<dbReference type="PROSITE" id="PS50005">
    <property type="entry name" value="TPR"/>
    <property type="match status" value="2"/>
</dbReference>
<dbReference type="EMBL" id="MIJF01000022">
    <property type="protein sequence ID" value="OEF99469.1"/>
    <property type="molecule type" value="Genomic_DNA"/>
</dbReference>
<dbReference type="SUPFAM" id="SSF48452">
    <property type="entry name" value="TPR-like"/>
    <property type="match status" value="1"/>
</dbReference>
<dbReference type="SUPFAM" id="SSF47413">
    <property type="entry name" value="lambda repressor-like DNA-binding domains"/>
    <property type="match status" value="1"/>
</dbReference>
<evidence type="ECO:0000256" key="1">
    <source>
        <dbReference type="PROSITE-ProRule" id="PRU00339"/>
    </source>
</evidence>
<keyword evidence="5" id="KW-1185">Reference proteome</keyword>